<sequence>MPETVDESCAYRAVALQTTTHAVNRLGVAEAREAIFENIRSVAAQVEAAVRWHGPDTRLVVLPEYAFTAFPMGDTIEGWATKAAFAVDGPEYDALARIAVDNGVFLVSNNYETDAHFPGLYFQGNVIHSPAGEVVLRYRRLHSMYSPSPYDVWDAYLDVYGIDGVLPVARTEIGNLAAIASEEILYPELLRSLALRGAEVFVHPTSEATSPDLTPKEIARRSRAVENIAYVVSANSGGIRNIPLGGDSTNGHSEIVDHRGLSLARAESGESLVAAAEIDIAALRRERRRPAMSNLPARLKSRLWAEEYARHDVDRPNGLAAVTAERSYFTSRHAENIARLHGSVVGR</sequence>
<comment type="caution">
    <text evidence="3">The sequence shown here is derived from an EMBL/GenBank/DDBJ whole genome shotgun (WGS) entry which is preliminary data.</text>
</comment>
<evidence type="ECO:0000313" key="3">
    <source>
        <dbReference type="EMBL" id="MBB3043251.1"/>
    </source>
</evidence>
<protein>
    <submittedName>
        <fullName evidence="3">Putative amidohydrolase</fullName>
    </submittedName>
</protein>
<dbReference type="InterPro" id="IPR036526">
    <property type="entry name" value="C-N_Hydrolase_sf"/>
</dbReference>
<evidence type="ECO:0000313" key="4">
    <source>
        <dbReference type="Proteomes" id="UP000589626"/>
    </source>
</evidence>
<accession>A0A7W4VWU8</accession>
<proteinExistence type="predicted"/>
<feature type="domain" description="CN hydrolase" evidence="2">
    <location>
        <begin position="18"/>
        <end position="280"/>
    </location>
</feature>
<organism evidence="3 4">
    <name type="scientific">Nocardioides soli</name>
    <dbReference type="NCBI Taxonomy" id="1036020"/>
    <lineage>
        <taxon>Bacteria</taxon>
        <taxon>Bacillati</taxon>
        <taxon>Actinomycetota</taxon>
        <taxon>Actinomycetes</taxon>
        <taxon>Propionibacteriales</taxon>
        <taxon>Nocardioidaceae</taxon>
        <taxon>Nocardioides</taxon>
    </lineage>
</organism>
<dbReference type="PANTHER" id="PTHR43674:SF2">
    <property type="entry name" value="BETA-UREIDOPROPIONASE"/>
    <property type="match status" value="1"/>
</dbReference>
<dbReference type="InterPro" id="IPR003010">
    <property type="entry name" value="C-N_Hydrolase"/>
</dbReference>
<dbReference type="Proteomes" id="UP000589626">
    <property type="component" value="Unassembled WGS sequence"/>
</dbReference>
<dbReference type="AlphaFoldDB" id="A0A7W4VWU8"/>
<dbReference type="GO" id="GO:0016811">
    <property type="term" value="F:hydrolase activity, acting on carbon-nitrogen (but not peptide) bonds, in linear amides"/>
    <property type="evidence" value="ECO:0007669"/>
    <property type="project" value="TreeGrafter"/>
</dbReference>
<keyword evidence="1 3" id="KW-0378">Hydrolase</keyword>
<dbReference type="PROSITE" id="PS50263">
    <property type="entry name" value="CN_HYDROLASE"/>
    <property type="match status" value="1"/>
</dbReference>
<dbReference type="EMBL" id="JACHWR010000002">
    <property type="protein sequence ID" value="MBB3043251.1"/>
    <property type="molecule type" value="Genomic_DNA"/>
</dbReference>
<evidence type="ECO:0000256" key="1">
    <source>
        <dbReference type="ARBA" id="ARBA00022801"/>
    </source>
</evidence>
<dbReference type="Pfam" id="PF00795">
    <property type="entry name" value="CN_hydrolase"/>
    <property type="match status" value="1"/>
</dbReference>
<dbReference type="RefSeq" id="WP_183593128.1">
    <property type="nucleotide sequence ID" value="NZ_JACHWR010000002.1"/>
</dbReference>
<dbReference type="SUPFAM" id="SSF56317">
    <property type="entry name" value="Carbon-nitrogen hydrolase"/>
    <property type="match status" value="1"/>
</dbReference>
<dbReference type="InterPro" id="IPR050345">
    <property type="entry name" value="Aliph_Amidase/BUP"/>
</dbReference>
<name>A0A7W4VWU8_9ACTN</name>
<dbReference type="Gene3D" id="3.60.110.10">
    <property type="entry name" value="Carbon-nitrogen hydrolase"/>
    <property type="match status" value="1"/>
</dbReference>
<reference evidence="3 4" key="1">
    <citation type="submission" date="2020-08" db="EMBL/GenBank/DDBJ databases">
        <title>Sequencing the genomes of 1000 actinobacteria strains.</title>
        <authorList>
            <person name="Klenk H.-P."/>
        </authorList>
    </citation>
    <scope>NUCLEOTIDE SEQUENCE [LARGE SCALE GENOMIC DNA]</scope>
    <source>
        <strain evidence="3 4">DSM 105498</strain>
    </source>
</reference>
<keyword evidence="4" id="KW-1185">Reference proteome</keyword>
<dbReference type="PANTHER" id="PTHR43674">
    <property type="entry name" value="NITRILASE C965.09-RELATED"/>
    <property type="match status" value="1"/>
</dbReference>
<evidence type="ECO:0000259" key="2">
    <source>
        <dbReference type="PROSITE" id="PS50263"/>
    </source>
</evidence>
<gene>
    <name evidence="3" type="ORF">FHU40_003069</name>
</gene>